<evidence type="ECO:0000313" key="2">
    <source>
        <dbReference type="EMBL" id="AFK83964.1"/>
    </source>
</evidence>
<sequence>MQLWLQICIFIAATSLLLQPGGFTEAVATVGESLIKPSTRDHMRSLLRAAMYSSVNYSYIMFPLVAMPLRAVYYLDCTLM</sequence>
<reference evidence="2 3" key="1">
    <citation type="journal article" date="2012" name="J. Virol.">
        <title>A Novel Bat Herpesvirus Encodes Homologues of Major Histocompatibility Complex Classes I and II, C-Type Lectin, and a Unique Family of Immune-Related Genes.</title>
        <authorList>
            <person name="Zhang H."/>
            <person name="Todd S."/>
            <person name="Tachedjian M."/>
            <person name="Barr J.A."/>
            <person name="Luo M."/>
            <person name="Yu M."/>
            <person name="Marsh G.A."/>
            <person name="Crameri G."/>
            <person name="Wang L.F."/>
        </authorList>
    </citation>
    <scope>NUCLEOTIDE SEQUENCE [LARGE SCALE GENOMIC DNA]</scope>
    <source>
        <strain evidence="2">B7D8</strain>
    </source>
</reference>
<evidence type="ECO:0000313" key="3">
    <source>
        <dbReference type="Proteomes" id="UP000103899"/>
    </source>
</evidence>
<proteinExistence type="predicted"/>
<protein>
    <submittedName>
        <fullName evidence="2">B124.1</fullName>
    </submittedName>
</protein>
<dbReference type="EMBL" id="JQ805139">
    <property type="protein sequence ID" value="AFK83964.1"/>
    <property type="molecule type" value="Genomic_DNA"/>
</dbReference>
<keyword evidence="1" id="KW-1133">Transmembrane helix</keyword>
<feature type="transmembrane region" description="Helical" evidence="1">
    <location>
        <begin position="50"/>
        <end position="75"/>
    </location>
</feature>
<organism evidence="2 3">
    <name type="scientific">miniopterid betaherpesvirus 1</name>
    <dbReference type="NCBI Taxonomy" id="3070189"/>
    <lineage>
        <taxon>Viruses</taxon>
        <taxon>Duplodnaviria</taxon>
        <taxon>Heunggongvirae</taxon>
        <taxon>Peploviricota</taxon>
        <taxon>Herviviricetes</taxon>
        <taxon>Herpesvirales</taxon>
        <taxon>Orthoherpesviridae</taxon>
        <taxon>Betaherpesvirinae</taxon>
        <taxon>Quwivirus</taxon>
        <taxon>Quwivirus miniopteridbeta1</taxon>
    </lineage>
</organism>
<keyword evidence="3" id="KW-1185">Reference proteome</keyword>
<name>I3VQC0_9BETA</name>
<dbReference type="KEGG" id="vg:80534855"/>
<accession>I3VQC0</accession>
<keyword evidence="1" id="KW-0812">Transmembrane</keyword>
<dbReference type="RefSeq" id="YP_010797152.1">
    <property type="nucleotide sequence ID" value="NC_076129.1"/>
</dbReference>
<dbReference type="GeneID" id="80534855"/>
<evidence type="ECO:0000256" key="1">
    <source>
        <dbReference type="SAM" id="Phobius"/>
    </source>
</evidence>
<dbReference type="Proteomes" id="UP000103899">
    <property type="component" value="Segment"/>
</dbReference>
<keyword evidence="1" id="KW-0472">Membrane</keyword>